<reference evidence="3 4" key="1">
    <citation type="submission" date="2016-02" db="EMBL/GenBank/DDBJ databases">
        <title>Genome analysis of coral dinoflagellate symbionts highlights evolutionary adaptations to a symbiotic lifestyle.</title>
        <authorList>
            <person name="Aranda M."/>
            <person name="Li Y."/>
            <person name="Liew Y.J."/>
            <person name="Baumgarten S."/>
            <person name="Simakov O."/>
            <person name="Wilson M."/>
            <person name="Piel J."/>
            <person name="Ashoor H."/>
            <person name="Bougouffa S."/>
            <person name="Bajic V.B."/>
            <person name="Ryu T."/>
            <person name="Ravasi T."/>
            <person name="Bayer T."/>
            <person name="Micklem G."/>
            <person name="Kim H."/>
            <person name="Bhak J."/>
            <person name="Lajeunesse T.C."/>
            <person name="Voolstra C.R."/>
        </authorList>
    </citation>
    <scope>NUCLEOTIDE SEQUENCE [LARGE SCALE GENOMIC DNA]</scope>
    <source>
        <strain evidence="3 4">CCMP2467</strain>
    </source>
</reference>
<dbReference type="OrthoDB" id="10488811at2759"/>
<evidence type="ECO:0000256" key="2">
    <source>
        <dbReference type="SAM" id="MobiDB-lite"/>
    </source>
</evidence>
<keyword evidence="1" id="KW-0175">Coiled coil</keyword>
<feature type="coiled-coil region" evidence="1">
    <location>
        <begin position="371"/>
        <end position="413"/>
    </location>
</feature>
<proteinExistence type="predicted"/>
<dbReference type="Proteomes" id="UP000186817">
    <property type="component" value="Unassembled WGS sequence"/>
</dbReference>
<sequence length="699" mass="78135">MSTLVLLDSSGRALQTPGAEPPAVLLGVEGFHADKWTATGTKLYPESLTSYLNGLPTKLPGKLVKASRTRTSSTLAVVAPPEDCESEVGYDPRGFEDEADAALASGPVTVTPSLKRRRLLEKSPRPCFVPVEMLAVIPELLDNTDMARSLGEPIFSLNFGPIHDGSKESGQMYYASKLLLGSSSATRVLQVVKDDFYHDRWQTLDGRMLSALAFLAADLQLTTLRRATVFGTASGLVEGKALSPPLSPLRHLTVAQQYREVRVRAAEDEEKTRRVQHSSGTDDPEPDIDMLTTMVEEQGHCDLACGTKRALIEGGGALNGLVAQLRYDPQLELPGGSWILTELPDIWKKLKDLQGMFRSERGKSQQLALQLSEARRATDETSKEAERLKQAMLKTLREELSQSCEAAGELEAERVRSQLNKSQDRHRALDSHVSRLQAEVSSARRDLSAEALATRELQAKLSAQEMHRQAMWEMQASLEREQALVEMAQRELSSDREWMTQASAEQKQLLEAATCQLQEKEEKERQRQEAEEQLQGELSFKEADELRSQIHALIAERSRLADELSSLSGEHLLLQASSDADVAKRQLAEAEEAFQRELQSKQADLDMFTEESWKTQVSKQNSWLTASSLVAKEGLENDLSTTRRQRQELEDQVAHLRQREEQQQLEIKGLESKVRCLQDQREKAEEDFHEKDQLVNTGT</sequence>
<comment type="caution">
    <text evidence="3">The sequence shown here is derived from an EMBL/GenBank/DDBJ whole genome shotgun (WGS) entry which is preliminary data.</text>
</comment>
<organism evidence="3 4">
    <name type="scientific">Symbiodinium microadriaticum</name>
    <name type="common">Dinoflagellate</name>
    <name type="synonym">Zooxanthella microadriatica</name>
    <dbReference type="NCBI Taxonomy" id="2951"/>
    <lineage>
        <taxon>Eukaryota</taxon>
        <taxon>Sar</taxon>
        <taxon>Alveolata</taxon>
        <taxon>Dinophyceae</taxon>
        <taxon>Suessiales</taxon>
        <taxon>Symbiodiniaceae</taxon>
        <taxon>Symbiodinium</taxon>
    </lineage>
</organism>
<name>A0A1Q9EXT6_SYMMI</name>
<evidence type="ECO:0000256" key="1">
    <source>
        <dbReference type="SAM" id="Coils"/>
    </source>
</evidence>
<feature type="region of interest" description="Disordered" evidence="2">
    <location>
        <begin position="678"/>
        <end position="699"/>
    </location>
</feature>
<gene>
    <name evidence="3" type="ORF">AK812_SmicGene3846</name>
</gene>
<accession>A0A1Q9EXT6</accession>
<dbReference type="EMBL" id="LSRX01000046">
    <property type="protein sequence ID" value="OLQ12260.1"/>
    <property type="molecule type" value="Genomic_DNA"/>
</dbReference>
<protein>
    <submittedName>
        <fullName evidence="3">Uncharacterized protein</fullName>
    </submittedName>
</protein>
<evidence type="ECO:0000313" key="3">
    <source>
        <dbReference type="EMBL" id="OLQ12260.1"/>
    </source>
</evidence>
<feature type="compositionally biased region" description="Basic and acidic residues" evidence="2">
    <location>
        <begin position="264"/>
        <end position="273"/>
    </location>
</feature>
<feature type="compositionally biased region" description="Basic and acidic residues" evidence="2">
    <location>
        <begin position="678"/>
        <end position="693"/>
    </location>
</feature>
<evidence type="ECO:0000313" key="4">
    <source>
        <dbReference type="Proteomes" id="UP000186817"/>
    </source>
</evidence>
<keyword evidence="4" id="KW-1185">Reference proteome</keyword>
<feature type="region of interest" description="Disordered" evidence="2">
    <location>
        <begin position="264"/>
        <end position="287"/>
    </location>
</feature>
<dbReference type="AlphaFoldDB" id="A0A1Q9EXT6"/>